<dbReference type="Gene3D" id="3.10.10.10">
    <property type="entry name" value="HIV Type 1 Reverse Transcriptase, subunit A, domain 1"/>
    <property type="match status" value="1"/>
</dbReference>
<keyword evidence="4" id="KW-1185">Reference proteome</keyword>
<dbReference type="InterPro" id="IPR053134">
    <property type="entry name" value="RNA-dir_DNA_polymerase"/>
</dbReference>
<dbReference type="CDD" id="cd00303">
    <property type="entry name" value="retropepsin_like"/>
    <property type="match status" value="1"/>
</dbReference>
<dbReference type="Pfam" id="PF00078">
    <property type="entry name" value="RVT_1"/>
    <property type="match status" value="1"/>
</dbReference>
<dbReference type="SUPFAM" id="SSF50630">
    <property type="entry name" value="Acid proteases"/>
    <property type="match status" value="1"/>
</dbReference>
<dbReference type="AlphaFoldDB" id="A0A8J5YPL6"/>
<gene>
    <name evidence="3" type="ORF">CXB51_034098</name>
</gene>
<organism evidence="3 4">
    <name type="scientific">Gossypium anomalum</name>
    <dbReference type="NCBI Taxonomy" id="47600"/>
    <lineage>
        <taxon>Eukaryota</taxon>
        <taxon>Viridiplantae</taxon>
        <taxon>Streptophyta</taxon>
        <taxon>Embryophyta</taxon>
        <taxon>Tracheophyta</taxon>
        <taxon>Spermatophyta</taxon>
        <taxon>Magnoliopsida</taxon>
        <taxon>eudicotyledons</taxon>
        <taxon>Gunneridae</taxon>
        <taxon>Pentapetalae</taxon>
        <taxon>rosids</taxon>
        <taxon>malvids</taxon>
        <taxon>Malvales</taxon>
        <taxon>Malvaceae</taxon>
        <taxon>Malvoideae</taxon>
        <taxon>Gossypium</taxon>
    </lineage>
</organism>
<sequence>MAEAENFYDVGGRKFDNNESSKPKSRPKGNGGGDKDQGEKNDEGLRASQGGVEEKASNGLMFVDIIVAGRGLNALVDTGASDLFMSEEMAKELGLKIEKDSGRIKTVNSESIPITGMAKGVKIKLGQWTGKATIKVIPLDDYDFVVGLNLLDRLNADIHPSENYMTIFVSNQRYMGEISKEVERLLKSFQDVMPVELPKRLPPKKEVDHKIELLPNAELPVRALYQMAPPELEELRKPSKAPFGAPVLFQKKHDGSLRMCIDYRALNKITLKNRYPITLIAYLFDQLGNARWFTKLDLRSGYHQVRVAEGDEPKTACVTRYESFEFLVMPFGLTNAPATFCTLMNKVLQPFLDRFVVVYLDDLVVYSKTLEEHVGHLGEVFQTLRENELYVKREKCSFAK</sequence>
<name>A0A8J5YPL6_9ROSI</name>
<dbReference type="CDD" id="cd01647">
    <property type="entry name" value="RT_LTR"/>
    <property type="match status" value="1"/>
</dbReference>
<dbReference type="EMBL" id="JAHUZN010000012">
    <property type="protein sequence ID" value="KAG8474454.1"/>
    <property type="molecule type" value="Genomic_DNA"/>
</dbReference>
<feature type="region of interest" description="Disordered" evidence="1">
    <location>
        <begin position="1"/>
        <end position="51"/>
    </location>
</feature>
<evidence type="ECO:0000313" key="4">
    <source>
        <dbReference type="Proteomes" id="UP000701853"/>
    </source>
</evidence>
<reference evidence="3 4" key="1">
    <citation type="journal article" date="2021" name="bioRxiv">
        <title>The Gossypium anomalum genome as a resource for cotton improvement and evolutionary analysis of hybrid incompatibility.</title>
        <authorList>
            <person name="Grover C.E."/>
            <person name="Yuan D."/>
            <person name="Arick M.A."/>
            <person name="Miller E.R."/>
            <person name="Hu G."/>
            <person name="Peterson D.G."/>
            <person name="Wendel J.F."/>
            <person name="Udall J.A."/>
        </authorList>
    </citation>
    <scope>NUCLEOTIDE SEQUENCE [LARGE SCALE GENOMIC DNA]</scope>
    <source>
        <strain evidence="3">JFW-Udall</strain>
        <tissue evidence="3">Leaf</tissue>
    </source>
</reference>
<dbReference type="Gene3D" id="2.40.70.10">
    <property type="entry name" value="Acid Proteases"/>
    <property type="match status" value="1"/>
</dbReference>
<protein>
    <recommendedName>
        <fullName evidence="2">Reverse transcriptase domain-containing protein</fullName>
    </recommendedName>
</protein>
<feature type="compositionally biased region" description="Basic and acidic residues" evidence="1">
    <location>
        <begin position="11"/>
        <end position="22"/>
    </location>
</feature>
<dbReference type="Proteomes" id="UP000701853">
    <property type="component" value="Chromosome 12"/>
</dbReference>
<evidence type="ECO:0000259" key="2">
    <source>
        <dbReference type="PROSITE" id="PS50878"/>
    </source>
</evidence>
<dbReference type="InterPro" id="IPR043502">
    <property type="entry name" value="DNA/RNA_pol_sf"/>
</dbReference>
<dbReference type="Pfam" id="PF13975">
    <property type="entry name" value="gag-asp_proteas"/>
    <property type="match status" value="1"/>
</dbReference>
<dbReference type="PANTHER" id="PTHR24559">
    <property type="entry name" value="TRANSPOSON TY3-I GAG-POL POLYPROTEIN"/>
    <property type="match status" value="1"/>
</dbReference>
<comment type="caution">
    <text evidence="3">The sequence shown here is derived from an EMBL/GenBank/DDBJ whole genome shotgun (WGS) entry which is preliminary data.</text>
</comment>
<dbReference type="Gene3D" id="3.30.70.270">
    <property type="match status" value="1"/>
</dbReference>
<feature type="compositionally biased region" description="Basic and acidic residues" evidence="1">
    <location>
        <begin position="33"/>
        <end position="45"/>
    </location>
</feature>
<proteinExistence type="predicted"/>
<dbReference type="PROSITE" id="PS50878">
    <property type="entry name" value="RT_POL"/>
    <property type="match status" value="1"/>
</dbReference>
<dbReference type="InterPro" id="IPR021109">
    <property type="entry name" value="Peptidase_aspartic_dom_sf"/>
</dbReference>
<evidence type="ECO:0000256" key="1">
    <source>
        <dbReference type="SAM" id="MobiDB-lite"/>
    </source>
</evidence>
<dbReference type="PANTHER" id="PTHR24559:SF436">
    <property type="entry name" value="RNA-DIRECTED DNA POLYMERASE HOMOLOG"/>
    <property type="match status" value="1"/>
</dbReference>
<evidence type="ECO:0000313" key="3">
    <source>
        <dbReference type="EMBL" id="KAG8474454.1"/>
    </source>
</evidence>
<dbReference type="InterPro" id="IPR043128">
    <property type="entry name" value="Rev_trsase/Diguanyl_cyclase"/>
</dbReference>
<dbReference type="SUPFAM" id="SSF56672">
    <property type="entry name" value="DNA/RNA polymerases"/>
    <property type="match status" value="1"/>
</dbReference>
<accession>A0A8J5YPL6</accession>
<feature type="domain" description="Reverse transcriptase" evidence="2">
    <location>
        <begin position="231"/>
        <end position="400"/>
    </location>
</feature>
<dbReference type="InterPro" id="IPR000477">
    <property type="entry name" value="RT_dom"/>
</dbReference>
<dbReference type="OrthoDB" id="1938670at2759"/>